<dbReference type="Gene3D" id="3.10.110.10">
    <property type="entry name" value="Ubiquitin Conjugating Enzyme"/>
    <property type="match status" value="1"/>
</dbReference>
<dbReference type="Pfam" id="PF23046">
    <property type="entry name" value="tSH3-B_UBE2O"/>
    <property type="match status" value="1"/>
</dbReference>
<evidence type="ECO:0000256" key="1">
    <source>
        <dbReference type="ARBA" id="ARBA00022679"/>
    </source>
</evidence>
<dbReference type="SUPFAM" id="SSF54495">
    <property type="entry name" value="UBC-like"/>
    <property type="match status" value="1"/>
</dbReference>
<evidence type="ECO:0000259" key="3">
    <source>
        <dbReference type="PROSITE" id="PS50127"/>
    </source>
</evidence>
<dbReference type="PANTHER" id="PTHR46116">
    <property type="entry name" value="(E3-INDEPENDENT) E2 UBIQUITIN-CONJUGATING ENZYME"/>
    <property type="match status" value="1"/>
</dbReference>
<sequence length="721" mass="79228">MSDPEGQIGVVTKATTSLDLVRLGGGGEPTVVARGVSPTELRRVGELSIGDYVVSGPWLGRVVEVSVDVDVQIGDGVVCRVTDAGDDKLEVIGDDKPEVTKTMFYPGQHVKSSAQLNGRFEGIVGKVEMGAVLVHWVASAALGTNRDLIKASAPPAYQPNPHDLTLFASCADCYWGVGDRFFFQNPCADDMGGSSLPPPRRKALIMTGRRREETEGNNLRPPVQVQEPMSVADTHTTVDVLWQDGTRWHSVRSASLVPSDTLNYYEFFPGERVISKVASGAKKHLTAADAAATVAGPASGHGIVRSAAVGDQTVRVSWLETMESVETVLRHEISDLEEQSISQMEKEMSDWMANDAIKEETEDKEENHAVAAPVLCREISVSEEQTISEMDGQMGDWVAIDAIKDAQDTDDNHMPPLLCGERRHEGTDGDPKATLTLEPAAIVVEQLNGDGSETIVVEEDVDSNVCAWEKSTANAHGDALFCFPQFHVMQMSPPDHYFLNDMEQVVWGGKNWIMTVRKEWKILENDLPDTIYVRAFKDRMDLLRVAMVGAIGTPYQDGLFFFDLQLPPRYPAVPPLVHYHCFSLKFNPKLEESGTVRLSLLNTLDGEGVELWSSETSTILQVVVSIQRLVLTAQPFYDEPGNEQYLGTPEAARNEVVDAEDACLVTLRTMLNLLHRRRRGSRILCTTTSAAAGGSCFGRARRTLSRPALSARLTKRRTPRR</sequence>
<dbReference type="CDD" id="cd23837">
    <property type="entry name" value="UBCc_UBE2O"/>
    <property type="match status" value="1"/>
</dbReference>
<dbReference type="SMART" id="SM00212">
    <property type="entry name" value="UBCc"/>
    <property type="match status" value="1"/>
</dbReference>
<gene>
    <name evidence="4" type="ORF">EJB05_33633</name>
</gene>
<dbReference type="PANTHER" id="PTHR46116:SF32">
    <property type="entry name" value="OS05G0153132 PROTEIN"/>
    <property type="match status" value="1"/>
</dbReference>
<dbReference type="AlphaFoldDB" id="A0A5J9U1J3"/>
<dbReference type="InterPro" id="IPR016135">
    <property type="entry name" value="UBQ-conjugating_enzyme/RWD"/>
</dbReference>
<comment type="caution">
    <text evidence="4">The sequence shown here is derived from an EMBL/GenBank/DDBJ whole genome shotgun (WGS) entry which is preliminary data.</text>
</comment>
<proteinExistence type="predicted"/>
<dbReference type="PROSITE" id="PS50127">
    <property type="entry name" value="UBC_2"/>
    <property type="match status" value="1"/>
</dbReference>
<keyword evidence="2" id="KW-0833">Ubl conjugation pathway</keyword>
<accession>A0A5J9U1J3</accession>
<dbReference type="InterPro" id="IPR000608">
    <property type="entry name" value="UBC"/>
</dbReference>
<dbReference type="Proteomes" id="UP000324897">
    <property type="component" value="Chromosome 7"/>
</dbReference>
<evidence type="ECO:0000313" key="5">
    <source>
        <dbReference type="Proteomes" id="UP000324897"/>
    </source>
</evidence>
<dbReference type="Gramene" id="TVU17589">
    <property type="protein sequence ID" value="TVU17589"/>
    <property type="gene ID" value="EJB05_33633"/>
</dbReference>
<keyword evidence="5" id="KW-1185">Reference proteome</keyword>
<dbReference type="InterPro" id="IPR057735">
    <property type="entry name" value="UBE2O-like_tSH3-B"/>
</dbReference>
<dbReference type="GO" id="GO:0061631">
    <property type="term" value="F:ubiquitin conjugating enzyme activity"/>
    <property type="evidence" value="ECO:0007669"/>
    <property type="project" value="TreeGrafter"/>
</dbReference>
<organism evidence="4 5">
    <name type="scientific">Eragrostis curvula</name>
    <name type="common">weeping love grass</name>
    <dbReference type="NCBI Taxonomy" id="38414"/>
    <lineage>
        <taxon>Eukaryota</taxon>
        <taxon>Viridiplantae</taxon>
        <taxon>Streptophyta</taxon>
        <taxon>Embryophyta</taxon>
        <taxon>Tracheophyta</taxon>
        <taxon>Spermatophyta</taxon>
        <taxon>Magnoliopsida</taxon>
        <taxon>Liliopsida</taxon>
        <taxon>Poales</taxon>
        <taxon>Poaceae</taxon>
        <taxon>PACMAD clade</taxon>
        <taxon>Chloridoideae</taxon>
        <taxon>Eragrostideae</taxon>
        <taxon>Eragrostidinae</taxon>
        <taxon>Eragrostis</taxon>
    </lineage>
</organism>
<protein>
    <recommendedName>
        <fullName evidence="3">UBC core domain-containing protein</fullName>
    </recommendedName>
</protein>
<evidence type="ECO:0000256" key="2">
    <source>
        <dbReference type="ARBA" id="ARBA00022786"/>
    </source>
</evidence>
<feature type="non-terminal residue" evidence="4">
    <location>
        <position position="1"/>
    </location>
</feature>
<keyword evidence="1" id="KW-0808">Transferase</keyword>
<evidence type="ECO:0000313" key="4">
    <source>
        <dbReference type="EMBL" id="TVU17589.1"/>
    </source>
</evidence>
<name>A0A5J9U1J3_9POAL</name>
<feature type="domain" description="UBC core" evidence="3">
    <location>
        <begin position="511"/>
        <end position="671"/>
    </location>
</feature>
<dbReference type="Pfam" id="PF00179">
    <property type="entry name" value="UQ_con"/>
    <property type="match status" value="1"/>
</dbReference>
<dbReference type="OrthoDB" id="694259at2759"/>
<reference evidence="4 5" key="1">
    <citation type="journal article" date="2019" name="Sci. Rep.">
        <title>A high-quality genome of Eragrostis curvula grass provides insights into Poaceae evolution and supports new strategies to enhance forage quality.</title>
        <authorList>
            <person name="Carballo J."/>
            <person name="Santos B.A.C.M."/>
            <person name="Zappacosta D."/>
            <person name="Garbus I."/>
            <person name="Selva J.P."/>
            <person name="Gallo C.A."/>
            <person name="Diaz A."/>
            <person name="Albertini E."/>
            <person name="Caccamo M."/>
            <person name="Echenique V."/>
        </authorList>
    </citation>
    <scope>NUCLEOTIDE SEQUENCE [LARGE SCALE GENOMIC DNA]</scope>
    <source>
        <strain evidence="5">cv. Victoria</strain>
        <tissue evidence="4">Leaf</tissue>
    </source>
</reference>
<dbReference type="EMBL" id="RWGY01000029">
    <property type="protein sequence ID" value="TVU17589.1"/>
    <property type="molecule type" value="Genomic_DNA"/>
</dbReference>